<organism evidence="1 2">
    <name type="scientific">Liparis tanakae</name>
    <name type="common">Tanaka's snailfish</name>
    <dbReference type="NCBI Taxonomy" id="230148"/>
    <lineage>
        <taxon>Eukaryota</taxon>
        <taxon>Metazoa</taxon>
        <taxon>Chordata</taxon>
        <taxon>Craniata</taxon>
        <taxon>Vertebrata</taxon>
        <taxon>Euteleostomi</taxon>
        <taxon>Actinopterygii</taxon>
        <taxon>Neopterygii</taxon>
        <taxon>Teleostei</taxon>
        <taxon>Neoteleostei</taxon>
        <taxon>Acanthomorphata</taxon>
        <taxon>Eupercaria</taxon>
        <taxon>Perciformes</taxon>
        <taxon>Cottioidei</taxon>
        <taxon>Cottales</taxon>
        <taxon>Liparidae</taxon>
        <taxon>Liparis</taxon>
    </lineage>
</organism>
<dbReference type="AlphaFoldDB" id="A0A4Z2GIF8"/>
<reference evidence="1 2" key="1">
    <citation type="submission" date="2019-03" db="EMBL/GenBank/DDBJ databases">
        <title>First draft genome of Liparis tanakae, snailfish: a comprehensive survey of snailfish specific genes.</title>
        <authorList>
            <person name="Kim W."/>
            <person name="Song I."/>
            <person name="Jeong J.-H."/>
            <person name="Kim D."/>
            <person name="Kim S."/>
            <person name="Ryu S."/>
            <person name="Song J.Y."/>
            <person name="Lee S.K."/>
        </authorList>
    </citation>
    <scope>NUCLEOTIDE SEQUENCE [LARGE SCALE GENOMIC DNA]</scope>
    <source>
        <tissue evidence="1">Muscle</tissue>
    </source>
</reference>
<evidence type="ECO:0000313" key="2">
    <source>
        <dbReference type="Proteomes" id="UP000314294"/>
    </source>
</evidence>
<dbReference type="EMBL" id="SRLO01000543">
    <property type="protein sequence ID" value="TNN52554.1"/>
    <property type="molecule type" value="Genomic_DNA"/>
</dbReference>
<evidence type="ECO:0000313" key="1">
    <source>
        <dbReference type="EMBL" id="TNN52554.1"/>
    </source>
</evidence>
<dbReference type="Proteomes" id="UP000314294">
    <property type="component" value="Unassembled WGS sequence"/>
</dbReference>
<comment type="caution">
    <text evidence="1">The sequence shown here is derived from an EMBL/GenBank/DDBJ whole genome shotgun (WGS) entry which is preliminary data.</text>
</comment>
<protein>
    <submittedName>
        <fullName evidence="1">Uncharacterized protein</fullName>
    </submittedName>
</protein>
<name>A0A4Z2GIF8_9TELE</name>
<gene>
    <name evidence="1" type="ORF">EYF80_037251</name>
</gene>
<sequence length="97" mass="10662">MKNKGNASSVVATAVGMATNTEPISTGERESLANQSAWEELPVLFCSVLIRGRAVNQRLIDPSGSRLNGKHMASLHSTQKQLLEPSFPMEKFYRTSR</sequence>
<keyword evidence="2" id="KW-1185">Reference proteome</keyword>
<accession>A0A4Z2GIF8</accession>
<proteinExistence type="predicted"/>